<keyword evidence="4" id="KW-1185">Reference proteome</keyword>
<gene>
    <name evidence="3" type="ORF">LZC95_04535</name>
</gene>
<dbReference type="CDD" id="cd05327">
    <property type="entry name" value="retinol-DH_like_SDR_c_like"/>
    <property type="match status" value="1"/>
</dbReference>
<comment type="similarity">
    <text evidence="1">Belongs to the short-chain dehydrogenases/reductases (SDR) family.</text>
</comment>
<evidence type="ECO:0000256" key="1">
    <source>
        <dbReference type="ARBA" id="ARBA00006484"/>
    </source>
</evidence>
<dbReference type="RefSeq" id="WP_394846716.1">
    <property type="nucleotide sequence ID" value="NZ_CP089982.1"/>
</dbReference>
<dbReference type="Gene3D" id="3.40.50.720">
    <property type="entry name" value="NAD(P)-binding Rossmann-like Domain"/>
    <property type="match status" value="1"/>
</dbReference>
<evidence type="ECO:0000313" key="4">
    <source>
        <dbReference type="Proteomes" id="UP001379533"/>
    </source>
</evidence>
<keyword evidence="2" id="KW-0560">Oxidoreductase</keyword>
<proteinExistence type="inferred from homology"/>
<name>A0ABZ2KBR4_9BACT</name>
<protein>
    <submittedName>
        <fullName evidence="3">SDR family oxidoreductase</fullName>
    </submittedName>
</protein>
<dbReference type="PANTHER" id="PTHR24320:SF148">
    <property type="entry name" value="NAD(P)-BINDING ROSSMANN-FOLD SUPERFAMILY PROTEIN"/>
    <property type="match status" value="1"/>
</dbReference>
<organism evidence="3 4">
    <name type="scientific">Pendulispora brunnea</name>
    <dbReference type="NCBI Taxonomy" id="2905690"/>
    <lineage>
        <taxon>Bacteria</taxon>
        <taxon>Pseudomonadati</taxon>
        <taxon>Myxococcota</taxon>
        <taxon>Myxococcia</taxon>
        <taxon>Myxococcales</taxon>
        <taxon>Sorangiineae</taxon>
        <taxon>Pendulisporaceae</taxon>
        <taxon>Pendulispora</taxon>
    </lineage>
</organism>
<reference evidence="3 4" key="1">
    <citation type="submission" date="2021-12" db="EMBL/GenBank/DDBJ databases">
        <title>Discovery of the Pendulisporaceae a myxobacterial family with distinct sporulation behavior and unique specialized metabolism.</title>
        <authorList>
            <person name="Garcia R."/>
            <person name="Popoff A."/>
            <person name="Bader C.D."/>
            <person name="Loehr J."/>
            <person name="Walesch S."/>
            <person name="Walt C."/>
            <person name="Boldt J."/>
            <person name="Bunk B."/>
            <person name="Haeckl F.J.F.P.J."/>
            <person name="Gunesch A.P."/>
            <person name="Birkelbach J."/>
            <person name="Nuebel U."/>
            <person name="Pietschmann T."/>
            <person name="Bach T."/>
            <person name="Mueller R."/>
        </authorList>
    </citation>
    <scope>NUCLEOTIDE SEQUENCE [LARGE SCALE GENOMIC DNA]</scope>
    <source>
        <strain evidence="3 4">MSr12523</strain>
    </source>
</reference>
<sequence>MDLQHTKWTQAQLPSMTGRTVFVTGGASGIGFQASKALAACGARVIVLGRDRIKGEAAVEAIREHSPDAVLEFQEMDLGRLASIAAFAERWLATGDPVHLLLNVAGVMAVPRREATADGFEVHMGTNFLGHFALTAHLLPALRSGHARIVTVSAAVGRWNMARLDPEDLHAERQSYSPMGAYARSKLAGIMFAVELHRRASACGITSVAVDPGTAVTNLQRNVAGLKGAIGRALSTTLGYPLTRAAENVLFAATMSAPTESSLIGPSPGYVVQRCASPGDVGIPPLARDARVREALWRKAELLTAVTYSFTQH</sequence>
<dbReference type="Proteomes" id="UP001379533">
    <property type="component" value="Chromosome"/>
</dbReference>
<dbReference type="EMBL" id="CP089982">
    <property type="protein sequence ID" value="WXA96105.1"/>
    <property type="molecule type" value="Genomic_DNA"/>
</dbReference>
<dbReference type="SUPFAM" id="SSF51735">
    <property type="entry name" value="NAD(P)-binding Rossmann-fold domains"/>
    <property type="match status" value="1"/>
</dbReference>
<evidence type="ECO:0000313" key="3">
    <source>
        <dbReference type="EMBL" id="WXA96105.1"/>
    </source>
</evidence>
<accession>A0ABZ2KBR4</accession>
<dbReference type="Pfam" id="PF00106">
    <property type="entry name" value="adh_short"/>
    <property type="match status" value="1"/>
</dbReference>
<dbReference type="InterPro" id="IPR002347">
    <property type="entry name" value="SDR_fam"/>
</dbReference>
<dbReference type="PANTHER" id="PTHR24320">
    <property type="entry name" value="RETINOL DEHYDROGENASE"/>
    <property type="match status" value="1"/>
</dbReference>
<dbReference type="PRINTS" id="PR00081">
    <property type="entry name" value="GDHRDH"/>
</dbReference>
<evidence type="ECO:0000256" key="2">
    <source>
        <dbReference type="ARBA" id="ARBA00023002"/>
    </source>
</evidence>
<dbReference type="InterPro" id="IPR036291">
    <property type="entry name" value="NAD(P)-bd_dom_sf"/>
</dbReference>